<keyword evidence="1" id="KW-0472">Membrane</keyword>
<evidence type="ECO:0000313" key="2">
    <source>
        <dbReference type="Proteomes" id="UP000036681"/>
    </source>
</evidence>
<accession>A0A0M3I9C5</accession>
<evidence type="ECO:0000256" key="1">
    <source>
        <dbReference type="SAM" id="Phobius"/>
    </source>
</evidence>
<dbReference type="AlphaFoldDB" id="A0A0M3I9C5"/>
<protein>
    <submittedName>
        <fullName evidence="3">Secreted protein</fullName>
    </submittedName>
</protein>
<keyword evidence="2" id="KW-1185">Reference proteome</keyword>
<dbReference type="Proteomes" id="UP000036681">
    <property type="component" value="Unplaced"/>
</dbReference>
<name>A0A0M3I9C5_ASCLU</name>
<sequence length="79" mass="9464">MQHPVLRASFYLVSLPNAFCEWRLFAVAIHKSTIILFFKILLMKFKCTFNRPCRPTYCLCFCQHDEKVKDFLHHLELSQ</sequence>
<feature type="transmembrane region" description="Helical" evidence="1">
    <location>
        <begin position="22"/>
        <end position="42"/>
    </location>
</feature>
<keyword evidence="1" id="KW-0812">Transmembrane</keyword>
<evidence type="ECO:0000313" key="3">
    <source>
        <dbReference type="WBParaSite" id="ALUE_0001404601-mRNA-1"/>
    </source>
</evidence>
<keyword evidence="1" id="KW-1133">Transmembrane helix</keyword>
<organism evidence="2 3">
    <name type="scientific">Ascaris lumbricoides</name>
    <name type="common">Giant roundworm</name>
    <dbReference type="NCBI Taxonomy" id="6252"/>
    <lineage>
        <taxon>Eukaryota</taxon>
        <taxon>Metazoa</taxon>
        <taxon>Ecdysozoa</taxon>
        <taxon>Nematoda</taxon>
        <taxon>Chromadorea</taxon>
        <taxon>Rhabditida</taxon>
        <taxon>Spirurina</taxon>
        <taxon>Ascaridomorpha</taxon>
        <taxon>Ascaridoidea</taxon>
        <taxon>Ascarididae</taxon>
        <taxon>Ascaris</taxon>
    </lineage>
</organism>
<dbReference type="WBParaSite" id="ALUE_0001404601-mRNA-1">
    <property type="protein sequence ID" value="ALUE_0001404601-mRNA-1"/>
    <property type="gene ID" value="ALUE_0001404601"/>
</dbReference>
<proteinExistence type="predicted"/>
<reference evidence="3" key="1">
    <citation type="submission" date="2017-02" db="UniProtKB">
        <authorList>
            <consortium name="WormBaseParasite"/>
        </authorList>
    </citation>
    <scope>IDENTIFICATION</scope>
</reference>